<dbReference type="AlphaFoldDB" id="A0AAP2DIT7"/>
<dbReference type="EMBL" id="JAHESF010000007">
    <property type="protein sequence ID" value="MBT1697158.1"/>
    <property type="molecule type" value="Genomic_DNA"/>
</dbReference>
<organism evidence="2 3">
    <name type="scientific">Chryseosolibacter histidini</name>
    <dbReference type="NCBI Taxonomy" id="2782349"/>
    <lineage>
        <taxon>Bacteria</taxon>
        <taxon>Pseudomonadati</taxon>
        <taxon>Bacteroidota</taxon>
        <taxon>Cytophagia</taxon>
        <taxon>Cytophagales</taxon>
        <taxon>Chryseotaleaceae</taxon>
        <taxon>Chryseosolibacter</taxon>
    </lineage>
</organism>
<proteinExistence type="predicted"/>
<sequence>MGTELSADEIRKIFREELEDFKDELLEELAVLSQNVPPEDPPVTTAEVCRRWGRSRTTLSKLIRSQKLAPIGKYKHSFTFRASDIVRLFGMPVG</sequence>
<evidence type="ECO:0000313" key="2">
    <source>
        <dbReference type="EMBL" id="MBT1697158.1"/>
    </source>
</evidence>
<gene>
    <name evidence="2" type="ORF">KK083_09750</name>
</gene>
<dbReference type="InterPro" id="IPR041657">
    <property type="entry name" value="HTH_17"/>
</dbReference>
<name>A0AAP2DIT7_9BACT</name>
<comment type="caution">
    <text evidence="2">The sequence shown here is derived from an EMBL/GenBank/DDBJ whole genome shotgun (WGS) entry which is preliminary data.</text>
</comment>
<accession>A0AAP2DIT7</accession>
<reference evidence="2 3" key="1">
    <citation type="submission" date="2021-05" db="EMBL/GenBank/DDBJ databases">
        <title>A Polyphasic approach of four new species of the genus Ohtaekwangia: Ohtaekwangia histidinii sp. nov., Ohtaekwangia cretensis sp. nov., Ohtaekwangia indiensis sp. nov., Ohtaekwangia reichenbachii sp. nov. from diverse environment.</title>
        <authorList>
            <person name="Octaviana S."/>
        </authorList>
    </citation>
    <scope>NUCLEOTIDE SEQUENCE [LARGE SCALE GENOMIC DNA]</scope>
    <source>
        <strain evidence="2 3">PWU4</strain>
    </source>
</reference>
<dbReference type="RefSeq" id="WP_254162932.1">
    <property type="nucleotide sequence ID" value="NZ_JAHESF010000007.1"/>
</dbReference>
<dbReference type="Pfam" id="PF12728">
    <property type="entry name" value="HTH_17"/>
    <property type="match status" value="1"/>
</dbReference>
<feature type="domain" description="Helix-turn-helix" evidence="1">
    <location>
        <begin position="44"/>
        <end position="87"/>
    </location>
</feature>
<evidence type="ECO:0000313" key="3">
    <source>
        <dbReference type="Proteomes" id="UP001319200"/>
    </source>
</evidence>
<protein>
    <submittedName>
        <fullName evidence="2">Helix-turn-helix domain-containing protein</fullName>
    </submittedName>
</protein>
<evidence type="ECO:0000259" key="1">
    <source>
        <dbReference type="Pfam" id="PF12728"/>
    </source>
</evidence>
<keyword evidence="3" id="KW-1185">Reference proteome</keyword>
<dbReference type="Proteomes" id="UP001319200">
    <property type="component" value="Unassembled WGS sequence"/>
</dbReference>